<evidence type="ECO:0000313" key="1">
    <source>
        <dbReference type="EMBL" id="KAJ1164422.1"/>
    </source>
</evidence>
<name>A0AAV7SK08_PLEWA</name>
<organism evidence="1 2">
    <name type="scientific">Pleurodeles waltl</name>
    <name type="common">Iberian ribbed newt</name>
    <dbReference type="NCBI Taxonomy" id="8319"/>
    <lineage>
        <taxon>Eukaryota</taxon>
        <taxon>Metazoa</taxon>
        <taxon>Chordata</taxon>
        <taxon>Craniata</taxon>
        <taxon>Vertebrata</taxon>
        <taxon>Euteleostomi</taxon>
        <taxon>Amphibia</taxon>
        <taxon>Batrachia</taxon>
        <taxon>Caudata</taxon>
        <taxon>Salamandroidea</taxon>
        <taxon>Salamandridae</taxon>
        <taxon>Pleurodelinae</taxon>
        <taxon>Pleurodeles</taxon>
    </lineage>
</organism>
<dbReference type="AlphaFoldDB" id="A0AAV7SK08"/>
<keyword evidence="2" id="KW-1185">Reference proteome</keyword>
<reference evidence="1" key="1">
    <citation type="journal article" date="2022" name="bioRxiv">
        <title>Sequencing and chromosome-scale assembly of the giantPleurodeles waltlgenome.</title>
        <authorList>
            <person name="Brown T."/>
            <person name="Elewa A."/>
            <person name="Iarovenko S."/>
            <person name="Subramanian E."/>
            <person name="Araus A.J."/>
            <person name="Petzold A."/>
            <person name="Susuki M."/>
            <person name="Suzuki K.-i.T."/>
            <person name="Hayashi T."/>
            <person name="Toyoda A."/>
            <person name="Oliveira C."/>
            <person name="Osipova E."/>
            <person name="Leigh N.D."/>
            <person name="Simon A."/>
            <person name="Yun M.H."/>
        </authorList>
    </citation>
    <scope>NUCLEOTIDE SEQUENCE</scope>
    <source>
        <strain evidence="1">20211129_DDA</strain>
        <tissue evidence="1">Liver</tissue>
    </source>
</reference>
<sequence length="113" mass="12997">MVPQPIEQDREVSVASTRAPSLTWRRLETLNTVRVQFSAASTRAPSLSWRRVETLCARSSLLSWRRVYASRFVRDHDLQYLRLTSRIGRELGAVYCEDQAQAFLNVAEEMIAP</sequence>
<comment type="caution">
    <text evidence="1">The sequence shown here is derived from an EMBL/GenBank/DDBJ whole genome shotgun (WGS) entry which is preliminary data.</text>
</comment>
<dbReference type="Proteomes" id="UP001066276">
    <property type="component" value="Chromosome 4_2"/>
</dbReference>
<proteinExistence type="predicted"/>
<accession>A0AAV7SK08</accession>
<gene>
    <name evidence="1" type="ORF">NDU88_004861</name>
</gene>
<protein>
    <submittedName>
        <fullName evidence="1">Uncharacterized protein</fullName>
    </submittedName>
</protein>
<evidence type="ECO:0000313" key="2">
    <source>
        <dbReference type="Proteomes" id="UP001066276"/>
    </source>
</evidence>
<dbReference type="EMBL" id="JANPWB010000008">
    <property type="protein sequence ID" value="KAJ1164422.1"/>
    <property type="molecule type" value="Genomic_DNA"/>
</dbReference>